<accession>A0A8X6TWX8</accession>
<dbReference type="Proteomes" id="UP000887013">
    <property type="component" value="Unassembled WGS sequence"/>
</dbReference>
<keyword evidence="2" id="KW-1185">Reference proteome</keyword>
<reference evidence="1" key="1">
    <citation type="submission" date="2020-08" db="EMBL/GenBank/DDBJ databases">
        <title>Multicomponent nature underlies the extraordinary mechanical properties of spider dragline silk.</title>
        <authorList>
            <person name="Kono N."/>
            <person name="Nakamura H."/>
            <person name="Mori M."/>
            <person name="Yoshida Y."/>
            <person name="Ohtoshi R."/>
            <person name="Malay A.D."/>
            <person name="Moran D.A.P."/>
            <person name="Tomita M."/>
            <person name="Numata K."/>
            <person name="Arakawa K."/>
        </authorList>
    </citation>
    <scope>NUCLEOTIDE SEQUENCE</scope>
</reference>
<evidence type="ECO:0000313" key="2">
    <source>
        <dbReference type="Proteomes" id="UP000887013"/>
    </source>
</evidence>
<name>A0A8X6TWX8_NEPPI</name>
<proteinExistence type="predicted"/>
<comment type="caution">
    <text evidence="1">The sequence shown here is derived from an EMBL/GenBank/DDBJ whole genome shotgun (WGS) entry which is preliminary data.</text>
</comment>
<dbReference type="EMBL" id="BMAW01017181">
    <property type="protein sequence ID" value="GFT52451.1"/>
    <property type="molecule type" value="Genomic_DNA"/>
</dbReference>
<dbReference type="OrthoDB" id="6417349at2759"/>
<dbReference type="AlphaFoldDB" id="A0A8X6TWX8"/>
<protein>
    <submittedName>
        <fullName evidence="1">Uncharacterized protein</fullName>
    </submittedName>
</protein>
<evidence type="ECO:0000313" key="1">
    <source>
        <dbReference type="EMBL" id="GFT52451.1"/>
    </source>
</evidence>
<organism evidence="1 2">
    <name type="scientific">Nephila pilipes</name>
    <name type="common">Giant wood spider</name>
    <name type="synonym">Nephila maculata</name>
    <dbReference type="NCBI Taxonomy" id="299642"/>
    <lineage>
        <taxon>Eukaryota</taxon>
        <taxon>Metazoa</taxon>
        <taxon>Ecdysozoa</taxon>
        <taxon>Arthropoda</taxon>
        <taxon>Chelicerata</taxon>
        <taxon>Arachnida</taxon>
        <taxon>Araneae</taxon>
        <taxon>Araneomorphae</taxon>
        <taxon>Entelegynae</taxon>
        <taxon>Araneoidea</taxon>
        <taxon>Nephilidae</taxon>
        <taxon>Nephila</taxon>
    </lineage>
</organism>
<sequence length="515" mass="58626">MIADIMSDVSRPSANFLRELGEIVKRNSTDLNILGTICISLGHLASKAPPVEQNMVCEVFTNLLHERQDDCQFNSFFIDILEAIGNLKSDKCSSDVLEISMQCKTNNTVQIACAHALRHAIHLPLVQQWIENAITDGDCEVINEIVGSLMDSIQDQELTPDAALWPRFDFNHIDNLLKTHLRNSRCSNEDIILYFRRKRNVEANEIAQNYFGPESEPWDPQSHTRQKRAIWDDLNCQDWTEDLKFVTIQDREEFASDRATYNKRKSCLAFKKLGVKGANAEVYAGVFAGVKEPSFPPKYKLFTKFVSQLNFLGQELEIGSFRFYHQNGKMNAQVKIMGRTRQEFTHDGCTPTDLTYRPLKHVPLFNVNIGIAQLSLGVQISSQLGIITSCPGKEEYQLQPLTSVRVGGEAIGTVLFMRGAANLGGNFNYKLQFTFTPSPNMCLKGSHGYDPMNISFETYYQLWNKLKDDWGKTRTWRPGFLSWNITRGDIKPWFNDTCITPKSSDPFTNSERELE</sequence>
<gene>
    <name evidence="1" type="primary">AVEN_113911_1</name>
    <name evidence="1" type="ORF">NPIL_144191</name>
</gene>